<reference evidence="3" key="1">
    <citation type="submission" date="2016-10" db="EMBL/GenBank/DDBJ databases">
        <authorList>
            <person name="Varghese N."/>
            <person name="Submissions S."/>
        </authorList>
    </citation>
    <scope>NUCLEOTIDE SEQUENCE [LARGE SCALE GENOMIC DNA]</scope>
    <source>
        <strain evidence="3">DSM 21580</strain>
    </source>
</reference>
<dbReference type="Proteomes" id="UP000236738">
    <property type="component" value="Unassembled WGS sequence"/>
</dbReference>
<keyword evidence="3" id="KW-1185">Reference proteome</keyword>
<dbReference type="Pfam" id="PF20432">
    <property type="entry name" value="Xre-like-HTH"/>
    <property type="match status" value="1"/>
</dbReference>
<evidence type="ECO:0000259" key="1">
    <source>
        <dbReference type="Pfam" id="PF20432"/>
    </source>
</evidence>
<accession>A0A1H6ASX2</accession>
<evidence type="ECO:0000313" key="3">
    <source>
        <dbReference type="Proteomes" id="UP000236738"/>
    </source>
</evidence>
<dbReference type="AlphaFoldDB" id="A0A1H6ASX2"/>
<sequence length="155" mass="17694">MKKKYSSSTDLDQVSEPAAVYSKPNSFSSHIFKDNYSLIKKANEGVKTEVFYTLAEKINMPEKILASIINLSPRTISNYRDQNKDLDPNYSEHLLKIVKLYKLGIDIFGNVKEFSAWMERPFYNSDEKPLDFLNTSGGVDLIAEEIEKLAQGYPL</sequence>
<dbReference type="RefSeq" id="WP_233740549.1">
    <property type="nucleotide sequence ID" value="NZ_FNUS01000006.1"/>
</dbReference>
<dbReference type="GO" id="GO:0003677">
    <property type="term" value="F:DNA binding"/>
    <property type="evidence" value="ECO:0007669"/>
    <property type="project" value="InterPro"/>
</dbReference>
<dbReference type="EMBL" id="FNUS01000006">
    <property type="protein sequence ID" value="SEG51340.1"/>
    <property type="molecule type" value="Genomic_DNA"/>
</dbReference>
<evidence type="ECO:0000313" key="2">
    <source>
        <dbReference type="EMBL" id="SEG51340.1"/>
    </source>
</evidence>
<proteinExistence type="predicted"/>
<dbReference type="InterPro" id="IPR046847">
    <property type="entry name" value="Xre-like_HTH"/>
</dbReference>
<protein>
    <submittedName>
        <fullName evidence="2">Putative toxin-antitoxin system antitoxin component, TIGR02293 family</fullName>
    </submittedName>
</protein>
<gene>
    <name evidence="2" type="ORF">SAMN05421847_2585</name>
</gene>
<name>A0A1H6ASX2_9FLAO</name>
<feature type="domain" description="Antitoxin Xre-like helix-turn-helix" evidence="1">
    <location>
        <begin position="38"/>
        <end position="98"/>
    </location>
</feature>
<organism evidence="2 3">
    <name type="scientific">Halpernia humi</name>
    <dbReference type="NCBI Taxonomy" id="493375"/>
    <lineage>
        <taxon>Bacteria</taxon>
        <taxon>Pseudomonadati</taxon>
        <taxon>Bacteroidota</taxon>
        <taxon>Flavobacteriia</taxon>
        <taxon>Flavobacteriales</taxon>
        <taxon>Weeksellaceae</taxon>
        <taxon>Chryseobacterium group</taxon>
        <taxon>Halpernia</taxon>
    </lineage>
</organism>